<gene>
    <name evidence="2" type="ORF">Q8947_12885</name>
</gene>
<dbReference type="PANTHER" id="PTHR30024:SF2">
    <property type="entry name" value="ABC TRANSPORTER SUBSTRATE-BINDING PROTEIN"/>
    <property type="match status" value="1"/>
</dbReference>
<organism evidence="2 3">
    <name type="scientific">Yanghanlia caeni</name>
    <dbReference type="NCBI Taxonomy" id="3064283"/>
    <lineage>
        <taxon>Bacteria</taxon>
        <taxon>Pseudomonadati</taxon>
        <taxon>Pseudomonadota</taxon>
        <taxon>Betaproteobacteria</taxon>
        <taxon>Burkholderiales</taxon>
        <taxon>Alcaligenaceae</taxon>
        <taxon>Yanghanlia</taxon>
    </lineage>
</organism>
<dbReference type="Proteomes" id="UP001232156">
    <property type="component" value="Unassembled WGS sequence"/>
</dbReference>
<keyword evidence="3" id="KW-1185">Reference proteome</keyword>
<dbReference type="SUPFAM" id="SSF53850">
    <property type="entry name" value="Periplasmic binding protein-like II"/>
    <property type="match status" value="1"/>
</dbReference>
<proteinExistence type="predicted"/>
<protein>
    <submittedName>
        <fullName evidence="2">ABC transporter substrate-binding protein</fullName>
    </submittedName>
</protein>
<dbReference type="Pfam" id="PF13379">
    <property type="entry name" value="NMT1_2"/>
    <property type="match status" value="1"/>
</dbReference>
<dbReference type="EMBL" id="JAUZQE010000040">
    <property type="protein sequence ID" value="MDR4126874.1"/>
    <property type="molecule type" value="Genomic_DNA"/>
</dbReference>
<feature type="chain" id="PRO_5047454178" evidence="1">
    <location>
        <begin position="27"/>
        <end position="337"/>
    </location>
</feature>
<dbReference type="RefSeq" id="WP_347287495.1">
    <property type="nucleotide sequence ID" value="NZ_JAUZQE010000040.1"/>
</dbReference>
<sequence>MKTAQLGSRLLAAGLLSLCFFGTAQAEKSEIVLARQFGIGYLPLTVMNHHELVQKHLQAAGLKDTKVTWSRFASGSAANDALLSGQLDFAAGGTGPAIILWDRTRSNAKVKGVGALSSMPNFLVSVDPSIKTIKDFSDGDKIAMAGAGSSVQTIYLQMAVAKEWGKENFKKLNTLMVNLPHPEGLKSMLSGAGGIKSTFTSPPFQYMALENPEAHVVLDSYDVMGGPNTFLMVWATSKFREENPKSFKAVVDAMKEATDWINANPREAAELYVQDAGGKESVEFIEKMIRDPQVKFTLTPERLLPYAQFMHDIGTIRNRPESWKDLFFPEVHDLQGS</sequence>
<feature type="signal peptide" evidence="1">
    <location>
        <begin position="1"/>
        <end position="26"/>
    </location>
</feature>
<dbReference type="PANTHER" id="PTHR30024">
    <property type="entry name" value="ALIPHATIC SULFONATES-BINDING PROTEIN-RELATED"/>
    <property type="match status" value="1"/>
</dbReference>
<comment type="caution">
    <text evidence="2">The sequence shown here is derived from an EMBL/GenBank/DDBJ whole genome shotgun (WGS) entry which is preliminary data.</text>
</comment>
<dbReference type="Gene3D" id="3.40.190.10">
    <property type="entry name" value="Periplasmic binding protein-like II"/>
    <property type="match status" value="2"/>
</dbReference>
<accession>A0ABU1D8Y6</accession>
<evidence type="ECO:0000256" key="1">
    <source>
        <dbReference type="SAM" id="SignalP"/>
    </source>
</evidence>
<keyword evidence="1" id="KW-0732">Signal</keyword>
<evidence type="ECO:0000313" key="2">
    <source>
        <dbReference type="EMBL" id="MDR4126874.1"/>
    </source>
</evidence>
<name>A0ABU1D8Y6_9BURK</name>
<evidence type="ECO:0000313" key="3">
    <source>
        <dbReference type="Proteomes" id="UP001232156"/>
    </source>
</evidence>
<reference evidence="2 3" key="1">
    <citation type="submission" date="2023-08" db="EMBL/GenBank/DDBJ databases">
        <title>Alcaligenaceae gen. nov., a novel taxon isolated from the sludge of Yixing Pesticide Factory.</title>
        <authorList>
            <person name="Ruan L."/>
        </authorList>
    </citation>
    <scope>NUCLEOTIDE SEQUENCE [LARGE SCALE GENOMIC DNA]</scope>
    <source>
        <strain evidence="2 3">LG-2</strain>
    </source>
</reference>